<dbReference type="Gene3D" id="3.50.50.60">
    <property type="entry name" value="FAD/NAD(P)-binding domain"/>
    <property type="match status" value="1"/>
</dbReference>
<dbReference type="Pfam" id="PF01494">
    <property type="entry name" value="FAD_binding_3"/>
    <property type="match status" value="1"/>
</dbReference>
<dbReference type="PANTHER" id="PTHR43476:SF3">
    <property type="entry name" value="FAD-BINDING MONOOXYGENASE"/>
    <property type="match status" value="1"/>
</dbReference>
<dbReference type="Proteomes" id="UP000277294">
    <property type="component" value="Unassembled WGS sequence"/>
</dbReference>
<dbReference type="InterPro" id="IPR036188">
    <property type="entry name" value="FAD/NAD-bd_sf"/>
</dbReference>
<dbReference type="GO" id="GO:0008688">
    <property type="term" value="F:3-(3-hydroxyphenyl)propionate hydroxylase activity"/>
    <property type="evidence" value="ECO:0007669"/>
    <property type="project" value="UniProtKB-EC"/>
</dbReference>
<dbReference type="PANTHER" id="PTHR43476">
    <property type="entry name" value="3-(3-HYDROXY-PHENYL)PROPIONATE/3-HYDROXYCINNAMIC ACID HYDROXYLASE"/>
    <property type="match status" value="1"/>
</dbReference>
<evidence type="ECO:0000256" key="1">
    <source>
        <dbReference type="ARBA" id="ARBA00023002"/>
    </source>
</evidence>
<name>A0A3P4B639_9BURK</name>
<dbReference type="EMBL" id="UWPJ01000024">
    <property type="protein sequence ID" value="VCU70986.1"/>
    <property type="molecule type" value="Genomic_DNA"/>
</dbReference>
<dbReference type="SUPFAM" id="SSF51905">
    <property type="entry name" value="FAD/NAD(P)-binding domain"/>
    <property type="match status" value="1"/>
</dbReference>
<feature type="domain" description="FAD-binding" evidence="2">
    <location>
        <begin position="8"/>
        <end position="341"/>
    </location>
</feature>
<dbReference type="InterPro" id="IPR002938">
    <property type="entry name" value="FAD-bd"/>
</dbReference>
<dbReference type="GO" id="GO:0019622">
    <property type="term" value="P:3-(3-hydroxy)phenylpropionate catabolic process"/>
    <property type="evidence" value="ECO:0007669"/>
    <property type="project" value="TreeGrafter"/>
</dbReference>
<keyword evidence="4" id="KW-1185">Reference proteome</keyword>
<dbReference type="OrthoDB" id="3443359at2"/>
<proteinExistence type="predicted"/>
<dbReference type="RefSeq" id="WP_124080454.1">
    <property type="nucleotide sequence ID" value="NZ_UWPJ01000024.1"/>
</dbReference>
<reference evidence="3 4" key="1">
    <citation type="submission" date="2018-10" db="EMBL/GenBank/DDBJ databases">
        <authorList>
            <person name="Criscuolo A."/>
        </authorList>
    </citation>
    <scope>NUCLEOTIDE SEQUENCE [LARGE SCALE GENOMIC DNA]</scope>
    <source>
        <strain evidence="3">DnA1</strain>
    </source>
</reference>
<accession>A0A3P4B639</accession>
<protein>
    <submittedName>
        <fullName evidence="3">3-(3-hydroxy-phenyl)propionate/3-hydroxycinnamic acid hydroxylase</fullName>
        <ecNumber evidence="3">1.14.13.127</ecNumber>
    </submittedName>
</protein>
<dbReference type="AlphaFoldDB" id="A0A3P4B639"/>
<dbReference type="GO" id="GO:0071949">
    <property type="term" value="F:FAD binding"/>
    <property type="evidence" value="ECO:0007669"/>
    <property type="project" value="InterPro"/>
</dbReference>
<keyword evidence="1 3" id="KW-0560">Oxidoreductase</keyword>
<evidence type="ECO:0000259" key="2">
    <source>
        <dbReference type="Pfam" id="PF01494"/>
    </source>
</evidence>
<evidence type="ECO:0000313" key="3">
    <source>
        <dbReference type="EMBL" id="VCU70986.1"/>
    </source>
</evidence>
<dbReference type="EC" id="1.14.13.127" evidence="3"/>
<dbReference type="Gene3D" id="3.30.70.2450">
    <property type="match status" value="1"/>
</dbReference>
<evidence type="ECO:0000313" key="4">
    <source>
        <dbReference type="Proteomes" id="UP000277294"/>
    </source>
</evidence>
<sequence>MQATTHFPVIVLGAGPTGLTLANLLGVYGVPTLLLERNVSTVDEPRAVSIDDESLRTMQAAGLVDAVMPQIVPGYGVHYFSWADKEFARIEPQSVEFGYPKRNAFRQAVLAAQLREGLRRFAHVEVRFRHELRSFAQDGGKVVLQVDHDGAPATLSCDWLVACDGGRSGVREQLGIALSGNTFAEKWLIVDMLDRKTPFRHTRTYCDPVRPAIRLPGPQGTVRYEFMLKDGETPEYVLDDTRLRGWIRDREPSDADLVIARKVVYTFHAREAERWQQGRIFLAGDAAHLTPPFAGQGMNSGIRDAANLAWKLAAVVQGRQGPQLLDTYETERKPHAWALIKMAIRIGHYMQPKSRLGAMAAQWALKLCSLYRPARDYVLQLKFKPKPRFADGFFVPCRAPDDAVKAGQLLPQPRVEWPGGARRLLDEALGQGFACVSWVGESLPEQAERLIAATGMRRVELVRPEDDFPWPMPQPRDGRVLVRDCEGALERLLAAAQARAVLVRPDRYVLAFLRDGDAARLDDLYARYAAAGRG</sequence>
<gene>
    <name evidence="3" type="primary">mhpA_4</name>
    <name evidence="3" type="ORF">PIGHUM_03066</name>
</gene>
<dbReference type="InterPro" id="IPR050631">
    <property type="entry name" value="PheA/TfdB_FAD_monoxygenase"/>
</dbReference>
<dbReference type="Gene3D" id="3.40.30.120">
    <property type="match status" value="1"/>
</dbReference>
<dbReference type="PRINTS" id="PR00420">
    <property type="entry name" value="RNGMNOXGNASE"/>
</dbReference>
<dbReference type="NCBIfam" id="NF004829">
    <property type="entry name" value="PRK06183.1-3"/>
    <property type="match status" value="1"/>
</dbReference>
<organism evidence="3 4">
    <name type="scientific">Pigmentiphaga humi</name>
    <dbReference type="NCBI Taxonomy" id="2478468"/>
    <lineage>
        <taxon>Bacteria</taxon>
        <taxon>Pseudomonadati</taxon>
        <taxon>Pseudomonadota</taxon>
        <taxon>Betaproteobacteria</taxon>
        <taxon>Burkholderiales</taxon>
        <taxon>Alcaligenaceae</taxon>
        <taxon>Pigmentiphaga</taxon>
    </lineage>
</organism>
<dbReference type="NCBIfam" id="NF004831">
    <property type="entry name" value="PRK06183.1-5"/>
    <property type="match status" value="1"/>
</dbReference>